<protein>
    <submittedName>
        <fullName evidence="2">Uncharacterized protein</fullName>
    </submittedName>
</protein>
<name>A0AAP0PDI6_9MAGN</name>
<evidence type="ECO:0000313" key="3">
    <source>
        <dbReference type="Proteomes" id="UP001419268"/>
    </source>
</evidence>
<sequence length="94" mass="10980">MAYILGVQWIVPYWFWFFCEVAISIYGGSTSGLQETYWIFDGLGATTGLMGWWSSGMQICSFLCIYIYTSFRTCYARLTRSLHLRELVYQNLLI</sequence>
<accession>A0AAP0PDI6</accession>
<keyword evidence="1" id="KW-1133">Transmembrane helix</keyword>
<keyword evidence="3" id="KW-1185">Reference proteome</keyword>
<dbReference type="EMBL" id="JBBNAG010000004">
    <property type="protein sequence ID" value="KAK9140993.1"/>
    <property type="molecule type" value="Genomic_DNA"/>
</dbReference>
<keyword evidence="1" id="KW-0472">Membrane</keyword>
<gene>
    <name evidence="2" type="ORF">Scep_010674</name>
</gene>
<feature type="transmembrane region" description="Helical" evidence="1">
    <location>
        <begin position="12"/>
        <end position="29"/>
    </location>
</feature>
<comment type="caution">
    <text evidence="2">The sequence shown here is derived from an EMBL/GenBank/DDBJ whole genome shotgun (WGS) entry which is preliminary data.</text>
</comment>
<feature type="transmembrane region" description="Helical" evidence="1">
    <location>
        <begin position="49"/>
        <end position="71"/>
    </location>
</feature>
<reference evidence="2 3" key="1">
    <citation type="submission" date="2024-01" db="EMBL/GenBank/DDBJ databases">
        <title>Genome assemblies of Stephania.</title>
        <authorList>
            <person name="Yang L."/>
        </authorList>
    </citation>
    <scope>NUCLEOTIDE SEQUENCE [LARGE SCALE GENOMIC DNA]</scope>
    <source>
        <strain evidence="2">JXDWG</strain>
        <tissue evidence="2">Leaf</tissue>
    </source>
</reference>
<keyword evidence="1" id="KW-0812">Transmembrane</keyword>
<evidence type="ECO:0000256" key="1">
    <source>
        <dbReference type="SAM" id="Phobius"/>
    </source>
</evidence>
<proteinExistence type="predicted"/>
<dbReference type="Proteomes" id="UP001419268">
    <property type="component" value="Unassembled WGS sequence"/>
</dbReference>
<evidence type="ECO:0000313" key="2">
    <source>
        <dbReference type="EMBL" id="KAK9140993.1"/>
    </source>
</evidence>
<organism evidence="2 3">
    <name type="scientific">Stephania cephalantha</name>
    <dbReference type="NCBI Taxonomy" id="152367"/>
    <lineage>
        <taxon>Eukaryota</taxon>
        <taxon>Viridiplantae</taxon>
        <taxon>Streptophyta</taxon>
        <taxon>Embryophyta</taxon>
        <taxon>Tracheophyta</taxon>
        <taxon>Spermatophyta</taxon>
        <taxon>Magnoliopsida</taxon>
        <taxon>Ranunculales</taxon>
        <taxon>Menispermaceae</taxon>
        <taxon>Menispermoideae</taxon>
        <taxon>Cissampelideae</taxon>
        <taxon>Stephania</taxon>
    </lineage>
</organism>
<dbReference type="AlphaFoldDB" id="A0AAP0PDI6"/>